<evidence type="ECO:0000313" key="2">
    <source>
        <dbReference type="EMBL" id="KAH7331692.1"/>
    </source>
</evidence>
<evidence type="ECO:0000256" key="1">
    <source>
        <dbReference type="SAM" id="MobiDB-lite"/>
    </source>
</evidence>
<protein>
    <submittedName>
        <fullName evidence="2">Uncharacterized protein</fullName>
    </submittedName>
</protein>
<sequence>MMLLRPRPSHGIGMGMLPAGQSTSRSSYTAVHDGLITRAQGGSNDKEGKTEESKSRRKYLQKKH</sequence>
<name>A0A8T2SGS3_CERRI</name>
<dbReference type="EMBL" id="CM035425">
    <property type="protein sequence ID" value="KAH7331692.1"/>
    <property type="molecule type" value="Genomic_DNA"/>
</dbReference>
<reference evidence="2" key="1">
    <citation type="submission" date="2021-08" db="EMBL/GenBank/DDBJ databases">
        <title>WGS assembly of Ceratopteris richardii.</title>
        <authorList>
            <person name="Marchant D.B."/>
            <person name="Chen G."/>
            <person name="Jenkins J."/>
            <person name="Shu S."/>
            <person name="Leebens-Mack J."/>
            <person name="Grimwood J."/>
            <person name="Schmutz J."/>
            <person name="Soltis P."/>
            <person name="Soltis D."/>
            <person name="Chen Z.-H."/>
        </authorList>
    </citation>
    <scope>NUCLEOTIDE SEQUENCE</scope>
    <source>
        <strain evidence="2">Whitten #5841</strain>
        <tissue evidence="2">Leaf</tissue>
    </source>
</reference>
<comment type="caution">
    <text evidence="2">The sequence shown here is derived from an EMBL/GenBank/DDBJ whole genome shotgun (WGS) entry which is preliminary data.</text>
</comment>
<gene>
    <name evidence="2" type="ORF">KP509_20G046600</name>
</gene>
<dbReference type="AlphaFoldDB" id="A0A8T2SGS3"/>
<feature type="compositionally biased region" description="Polar residues" evidence="1">
    <location>
        <begin position="20"/>
        <end position="29"/>
    </location>
</feature>
<feature type="region of interest" description="Disordered" evidence="1">
    <location>
        <begin position="1"/>
        <end position="64"/>
    </location>
</feature>
<feature type="compositionally biased region" description="Basic and acidic residues" evidence="1">
    <location>
        <begin position="44"/>
        <end position="54"/>
    </location>
</feature>
<keyword evidence="3" id="KW-1185">Reference proteome</keyword>
<organism evidence="2 3">
    <name type="scientific">Ceratopteris richardii</name>
    <name type="common">Triangle waterfern</name>
    <dbReference type="NCBI Taxonomy" id="49495"/>
    <lineage>
        <taxon>Eukaryota</taxon>
        <taxon>Viridiplantae</taxon>
        <taxon>Streptophyta</taxon>
        <taxon>Embryophyta</taxon>
        <taxon>Tracheophyta</taxon>
        <taxon>Polypodiopsida</taxon>
        <taxon>Polypodiidae</taxon>
        <taxon>Polypodiales</taxon>
        <taxon>Pteridineae</taxon>
        <taxon>Pteridaceae</taxon>
        <taxon>Parkerioideae</taxon>
        <taxon>Ceratopteris</taxon>
    </lineage>
</organism>
<feature type="compositionally biased region" description="Basic residues" evidence="1">
    <location>
        <begin position="55"/>
        <end position="64"/>
    </location>
</feature>
<proteinExistence type="predicted"/>
<evidence type="ECO:0000313" key="3">
    <source>
        <dbReference type="Proteomes" id="UP000825935"/>
    </source>
</evidence>
<accession>A0A8T2SGS3</accession>
<dbReference type="Proteomes" id="UP000825935">
    <property type="component" value="Chromosome 20"/>
</dbReference>